<gene>
    <name evidence="1" type="ORF">O4000_28945</name>
</gene>
<organism evidence="1 2">
    <name type="scientific">Citrobacter freundii</name>
    <dbReference type="NCBI Taxonomy" id="546"/>
    <lineage>
        <taxon>Bacteria</taxon>
        <taxon>Pseudomonadati</taxon>
        <taxon>Pseudomonadota</taxon>
        <taxon>Gammaproteobacteria</taxon>
        <taxon>Enterobacterales</taxon>
        <taxon>Enterobacteriaceae</taxon>
        <taxon>Citrobacter</taxon>
        <taxon>Citrobacter freundii complex</taxon>
    </lineage>
</organism>
<dbReference type="InterPro" id="IPR036390">
    <property type="entry name" value="WH_DNA-bd_sf"/>
</dbReference>
<dbReference type="RefSeq" id="WP_071444887.1">
    <property type="nucleotide sequence ID" value="NZ_CP114569.1"/>
</dbReference>
<keyword evidence="1" id="KW-0614">Plasmid</keyword>
<evidence type="ECO:0000313" key="1">
    <source>
        <dbReference type="EMBL" id="WAZ60740.1"/>
    </source>
</evidence>
<keyword evidence="2" id="KW-1185">Reference proteome</keyword>
<reference evidence="1" key="1">
    <citation type="submission" date="2022-12" db="EMBL/GenBank/DDBJ databases">
        <title>2953647.</title>
        <authorList>
            <person name="Hergert J."/>
            <person name="Casey R."/>
            <person name="Wagner J."/>
            <person name="Young E.L."/>
            <person name="Oakeson K.F."/>
        </authorList>
    </citation>
    <scope>NUCLEOTIDE SEQUENCE</scope>
    <source>
        <strain evidence="1">2953647</strain>
        <plasmid evidence="1">unnamed5</plasmid>
    </source>
</reference>
<dbReference type="EMBL" id="CP114569">
    <property type="protein sequence ID" value="WAZ60740.1"/>
    <property type="molecule type" value="Genomic_DNA"/>
</dbReference>
<sequence>MNNAFPQLQIFSSPYPDVAAAIIAIYCGEKRGLTLSRRDFTALLPGVSTDHIRKTLRDFLENKTLARSGCRYRLAVTPARIIGMKPYRLYRVDLQILRLIQSRGVITASDMLRVNGVSRTIFLRSAARLKKLGLIESYQDKPLPAACRYYKFKTQENIHE</sequence>
<dbReference type="SUPFAM" id="SSF46785">
    <property type="entry name" value="Winged helix' DNA-binding domain"/>
    <property type="match status" value="1"/>
</dbReference>
<name>A0ABY7LDC8_CITFR</name>
<evidence type="ECO:0000313" key="2">
    <source>
        <dbReference type="Proteomes" id="UP001164536"/>
    </source>
</evidence>
<geneLocation type="plasmid" evidence="1 2">
    <name>unnamed5</name>
</geneLocation>
<proteinExistence type="predicted"/>
<accession>A0ABY7LDC8</accession>
<protein>
    <submittedName>
        <fullName evidence="1">Uncharacterized protein</fullName>
    </submittedName>
</protein>
<dbReference type="Proteomes" id="UP001164536">
    <property type="component" value="Plasmid unnamed5"/>
</dbReference>